<evidence type="ECO:0000259" key="1">
    <source>
        <dbReference type="Pfam" id="PF04577"/>
    </source>
</evidence>
<evidence type="ECO:0000313" key="2">
    <source>
        <dbReference type="EMBL" id="ATZ80602.1"/>
    </source>
</evidence>
<dbReference type="Proteomes" id="UP000240325">
    <property type="component" value="Segment"/>
</dbReference>
<reference evidence="2" key="1">
    <citation type="journal article" date="2017" name="Elife">
        <title>The kinetoplastid-infecting Bodo saltans virus (BsV), a window into the most abundant giant viruses in the sea.</title>
        <authorList>
            <person name="Deeg C.M."/>
            <person name="Chow C.-E.T."/>
            <person name="Suttle C.A."/>
        </authorList>
    </citation>
    <scope>NUCLEOTIDE SEQUENCE</scope>
    <source>
        <strain evidence="2">NG1</strain>
    </source>
</reference>
<name>A0A2H4UUK3_9VIRU</name>
<accession>A0A2H4UUK3</accession>
<evidence type="ECO:0000313" key="3">
    <source>
        <dbReference type="Proteomes" id="UP000240325"/>
    </source>
</evidence>
<dbReference type="GO" id="GO:0016757">
    <property type="term" value="F:glycosyltransferase activity"/>
    <property type="evidence" value="ECO:0007669"/>
    <property type="project" value="InterPro"/>
</dbReference>
<dbReference type="EMBL" id="MF782455">
    <property type="protein sequence ID" value="ATZ80602.1"/>
    <property type="molecule type" value="Genomic_DNA"/>
</dbReference>
<gene>
    <name evidence="2" type="ORF">BMW23_0555</name>
</gene>
<feature type="domain" description="Glycosyltransferase 61 catalytic" evidence="1">
    <location>
        <begin position="104"/>
        <end position="292"/>
    </location>
</feature>
<dbReference type="InterPro" id="IPR049625">
    <property type="entry name" value="Glyco_transf_61_cat"/>
</dbReference>
<organism evidence="2">
    <name type="scientific">Bodo saltans virus</name>
    <dbReference type="NCBI Taxonomy" id="2024608"/>
    <lineage>
        <taxon>Viruses</taxon>
        <taxon>Varidnaviria</taxon>
        <taxon>Bamfordvirae</taxon>
        <taxon>Nucleocytoviricota</taxon>
        <taxon>Megaviricetes</taxon>
        <taxon>Imitervirales</taxon>
        <taxon>Mimiviridae</taxon>
        <taxon>Klosneuvirinae</taxon>
        <taxon>Theiavirus</taxon>
        <taxon>Theiavirus salishense</taxon>
    </lineage>
</organism>
<proteinExistence type="predicted"/>
<dbReference type="Pfam" id="PF04577">
    <property type="entry name" value="Glyco_transf_61"/>
    <property type="match status" value="1"/>
</dbReference>
<sequence length="414" mass="49804">MDILPLAKLNIFKEFDNDGIRKNIVYIMNNGFVVGRNLYYPNCLIYDQHALYNPYEEKIMSLNKFCFYDDNIYNIDTHEIDKKNYEYEYEYEHVYFYIYNFDNYYHFIYDTLPYLINFIELKKEICELKLLINFPNKENKFYKFNTDIFNIFGIDYIICKNNFKYKYMYISNSLTHGNYSNNPPHIKVYELFRSIINNNHLSINKRYEKIYISRRTHINTYNDNIGTNYTTRRKMMNEDNIVKLLKDKGYIEIFTETLSFIDKINIFSNATHIIGAIGGGMCNLLFSPKTTKSLCIVSPNFLDINFRFKYSMDHTNITYFNDCYHNNYHKISLYTRVLIIDKNSKHYKKIGEIMNFSQDRYIINISNNDIAGFNNNLHCITDCFLYEQLSILDNGLNSPYYVDEEKFTQFLNNF</sequence>
<protein>
    <recommendedName>
        <fullName evidence="1">Glycosyltransferase 61 catalytic domain-containing protein</fullName>
    </recommendedName>
</protein>
<keyword evidence="3" id="KW-1185">Reference proteome</keyword>